<dbReference type="Gene3D" id="4.10.280.10">
    <property type="entry name" value="Helix-loop-helix DNA-binding domain"/>
    <property type="match status" value="1"/>
</dbReference>
<gene>
    <name evidence="7" type="ORF">GSMUA_232900.1</name>
</gene>
<proteinExistence type="inferred from homology"/>
<dbReference type="InterPro" id="IPR045847">
    <property type="entry name" value="AIG1-like"/>
</dbReference>
<organism evidence="7">
    <name type="scientific">Musa acuminata subsp. malaccensis</name>
    <name type="common">Wild banana</name>
    <name type="synonym">Musa malaccensis</name>
    <dbReference type="NCBI Taxonomy" id="214687"/>
    <lineage>
        <taxon>Eukaryota</taxon>
        <taxon>Viridiplantae</taxon>
        <taxon>Streptophyta</taxon>
        <taxon>Embryophyta</taxon>
        <taxon>Tracheophyta</taxon>
        <taxon>Spermatophyta</taxon>
        <taxon>Magnoliopsida</taxon>
        <taxon>Liliopsida</taxon>
        <taxon>Zingiberales</taxon>
        <taxon>Musaceae</taxon>
        <taxon>Musa</taxon>
    </lineage>
</organism>
<keyword evidence="4" id="KW-0804">Transcription</keyword>
<keyword evidence="2" id="KW-0805">Transcription regulation</keyword>
<evidence type="ECO:0000256" key="2">
    <source>
        <dbReference type="ARBA" id="ARBA00023015"/>
    </source>
</evidence>
<dbReference type="EMBL" id="HG996474">
    <property type="protein sequence ID" value="CAG1835185.1"/>
    <property type="molecule type" value="Genomic_DNA"/>
</dbReference>
<dbReference type="InterPro" id="IPR011598">
    <property type="entry name" value="bHLH_dom"/>
</dbReference>
<accession>A0A8D6ZTQ4</accession>
<dbReference type="PROSITE" id="PS50888">
    <property type="entry name" value="BHLH"/>
    <property type="match status" value="1"/>
</dbReference>
<evidence type="ECO:0000256" key="4">
    <source>
        <dbReference type="ARBA" id="ARBA00023163"/>
    </source>
</evidence>
<dbReference type="Pfam" id="PF00010">
    <property type="entry name" value="HLH"/>
    <property type="match status" value="1"/>
</dbReference>
<feature type="region of interest" description="Disordered" evidence="5">
    <location>
        <begin position="1"/>
        <end position="36"/>
    </location>
</feature>
<feature type="compositionally biased region" description="Gly residues" evidence="5">
    <location>
        <begin position="97"/>
        <end position="106"/>
    </location>
</feature>
<name>A0A8D6ZTQ4_MUSAM</name>
<reference evidence="7" key="1">
    <citation type="submission" date="2021-03" db="EMBL/GenBank/DDBJ databases">
        <authorList>
            <consortium name="Genoscope - CEA"/>
            <person name="William W."/>
        </authorList>
    </citation>
    <scope>NUCLEOTIDE SEQUENCE</scope>
    <source>
        <strain evidence="7">Doubled-haploid Pahang</strain>
    </source>
</reference>
<dbReference type="SMART" id="SM00353">
    <property type="entry name" value="HLH"/>
    <property type="match status" value="1"/>
</dbReference>
<evidence type="ECO:0000256" key="3">
    <source>
        <dbReference type="ARBA" id="ARBA00023125"/>
    </source>
</evidence>
<evidence type="ECO:0000313" key="7">
    <source>
        <dbReference type="EMBL" id="CAG1835185.1"/>
    </source>
</evidence>
<protein>
    <submittedName>
        <fullName evidence="7">(wild Malaysian banana) hypothetical protein</fullName>
    </submittedName>
</protein>
<comment type="similarity">
    <text evidence="1">Belongs to the bHLH protein family.</text>
</comment>
<sequence>MQPVATGEMVHETRTAGETRAVRSHSEAERRRRQRINGHLATLRSLLPAATRLDKAALLGEVVRQVRELRVRVEEVAVMVPGGGTRSGWRRRRRRGGGGGGGGWSGRGCAARTGPV</sequence>
<dbReference type="GO" id="GO:0003677">
    <property type="term" value="F:DNA binding"/>
    <property type="evidence" value="ECO:0007669"/>
    <property type="project" value="UniProtKB-KW"/>
</dbReference>
<dbReference type="PANTHER" id="PTHR45844">
    <property type="entry name" value="TRANSCRIPTION FACTOR BHLH30"/>
    <property type="match status" value="1"/>
</dbReference>
<dbReference type="PANTHER" id="PTHR45844:SF16">
    <property type="entry name" value="TRANSCRIPTION FACTOR BHLH30-LIKE"/>
    <property type="match status" value="1"/>
</dbReference>
<dbReference type="SUPFAM" id="SSF47459">
    <property type="entry name" value="HLH, helix-loop-helix DNA-binding domain"/>
    <property type="match status" value="1"/>
</dbReference>
<feature type="domain" description="BHLH" evidence="6">
    <location>
        <begin position="20"/>
        <end position="69"/>
    </location>
</feature>
<dbReference type="AlphaFoldDB" id="A0A8D6ZTQ4"/>
<feature type="region of interest" description="Disordered" evidence="5">
    <location>
        <begin position="81"/>
        <end position="116"/>
    </location>
</feature>
<feature type="compositionally biased region" description="Basic and acidic residues" evidence="5">
    <location>
        <begin position="9"/>
        <end position="30"/>
    </location>
</feature>
<dbReference type="GO" id="GO:0003700">
    <property type="term" value="F:DNA-binding transcription factor activity"/>
    <property type="evidence" value="ECO:0007669"/>
    <property type="project" value="InterPro"/>
</dbReference>
<evidence type="ECO:0000256" key="5">
    <source>
        <dbReference type="SAM" id="MobiDB-lite"/>
    </source>
</evidence>
<evidence type="ECO:0000256" key="1">
    <source>
        <dbReference type="ARBA" id="ARBA00005510"/>
    </source>
</evidence>
<evidence type="ECO:0000259" key="6">
    <source>
        <dbReference type="PROSITE" id="PS50888"/>
    </source>
</evidence>
<keyword evidence="3" id="KW-0238">DNA-binding</keyword>
<dbReference type="InterPro" id="IPR036638">
    <property type="entry name" value="HLH_DNA-bd_sf"/>
</dbReference>
<dbReference type="GO" id="GO:0046983">
    <property type="term" value="F:protein dimerization activity"/>
    <property type="evidence" value="ECO:0007669"/>
    <property type="project" value="InterPro"/>
</dbReference>